<dbReference type="InterPro" id="IPR027417">
    <property type="entry name" value="P-loop_NTPase"/>
</dbReference>
<sequence>MIKELEKVMIEDVEYSFNPEKEYIKDGHAYCKVCHERKDGKALEFFGKQMIFKTACKCDRDREAKEKERQKQLEIERLKSICFTSIIQWSYTFENYQGKENQSLIIAKNFVKDYELMKKENIGLLFYGTVGSGKTYLACSIANALIEQYQISVKIRNFSQIINELQKGGFDIDKNAYIESLVNTSVLILDDLGIERDTSYAKEQVYNIVNNRYLKHKPTIFTTNLSYSQIENCTESVEYQRIYSRIIEMCIPVMVLGEDYRKVIQEEKLKRNKERLLTGGERT</sequence>
<evidence type="ECO:0000313" key="2">
    <source>
        <dbReference type="EMBL" id="MTV97743.1"/>
    </source>
</evidence>
<dbReference type="GO" id="GO:0016787">
    <property type="term" value="F:hydrolase activity"/>
    <property type="evidence" value="ECO:0007669"/>
    <property type="project" value="UniProtKB-KW"/>
</dbReference>
<dbReference type="NCBIfam" id="NF005992">
    <property type="entry name" value="PRK08116.1"/>
    <property type="match status" value="1"/>
</dbReference>
<dbReference type="GO" id="GO:0006260">
    <property type="term" value="P:DNA replication"/>
    <property type="evidence" value="ECO:0007669"/>
    <property type="project" value="TreeGrafter"/>
</dbReference>
<protein>
    <submittedName>
        <fullName evidence="2">Nucleoside triphosphate hydrolase</fullName>
    </submittedName>
</protein>
<dbReference type="InterPro" id="IPR002611">
    <property type="entry name" value="IstB_ATP-bd"/>
</dbReference>
<feature type="domain" description="IstB-like ATP-binding" evidence="1">
    <location>
        <begin position="117"/>
        <end position="263"/>
    </location>
</feature>
<dbReference type="EMBL" id="WNIA01000003">
    <property type="protein sequence ID" value="MTV97743.1"/>
    <property type="molecule type" value="Genomic_DNA"/>
</dbReference>
<dbReference type="RefSeq" id="WP_002989323.1">
    <property type="nucleotide sequence ID" value="NZ_CHOA01000001.1"/>
</dbReference>
<dbReference type="PANTHER" id="PTHR30050">
    <property type="entry name" value="CHROMOSOMAL REPLICATION INITIATOR PROTEIN DNAA"/>
    <property type="match status" value="1"/>
</dbReference>
<keyword evidence="2" id="KW-0378">Hydrolase</keyword>
<evidence type="ECO:0000259" key="1">
    <source>
        <dbReference type="Pfam" id="PF01695"/>
    </source>
</evidence>
<dbReference type="Gene3D" id="3.40.50.300">
    <property type="entry name" value="P-loop containing nucleotide triphosphate hydrolases"/>
    <property type="match status" value="1"/>
</dbReference>
<dbReference type="SUPFAM" id="SSF52540">
    <property type="entry name" value="P-loop containing nucleoside triphosphate hydrolases"/>
    <property type="match status" value="1"/>
</dbReference>
<evidence type="ECO:0000313" key="3">
    <source>
        <dbReference type="Proteomes" id="UP000437160"/>
    </source>
</evidence>
<organism evidence="2 3">
    <name type="scientific">Streptococcus pneumoniae</name>
    <dbReference type="NCBI Taxonomy" id="1313"/>
    <lineage>
        <taxon>Bacteria</taxon>
        <taxon>Bacillati</taxon>
        <taxon>Bacillota</taxon>
        <taxon>Bacilli</taxon>
        <taxon>Lactobacillales</taxon>
        <taxon>Streptococcaceae</taxon>
        <taxon>Streptococcus</taxon>
    </lineage>
</organism>
<dbReference type="GO" id="GO:0005524">
    <property type="term" value="F:ATP binding"/>
    <property type="evidence" value="ECO:0007669"/>
    <property type="project" value="InterPro"/>
</dbReference>
<reference evidence="2 3" key="1">
    <citation type="submission" date="2019-11" db="EMBL/GenBank/DDBJ databases">
        <title>Growth characteristics of pneumococcus vary with the chemical composition of the capsule and with environmental conditions.</title>
        <authorList>
            <person name="Tothpal A."/>
            <person name="Desobry K."/>
            <person name="Joshi S."/>
            <person name="Wyllie A.L."/>
            <person name="Weinberger D.M."/>
        </authorList>
    </citation>
    <scope>NUCLEOTIDE SEQUENCE [LARGE SCALE GENOMIC DNA]</scope>
    <source>
        <strain evidence="3">pnumococcus19F</strain>
    </source>
</reference>
<dbReference type="AlphaFoldDB" id="A0A0T7ZL67"/>
<accession>A0A0T7ZL67</accession>
<name>A0A0T7ZL67_STREE</name>
<proteinExistence type="predicted"/>
<gene>
    <name evidence="2" type="ORF">GM536_01165</name>
</gene>
<dbReference type="GeneID" id="93847322"/>
<dbReference type="Pfam" id="PF01695">
    <property type="entry name" value="IstB_IS21"/>
    <property type="match status" value="1"/>
</dbReference>
<dbReference type="PANTHER" id="PTHR30050:SF4">
    <property type="entry name" value="ATP-BINDING PROTEIN RV3427C IN INSERTION SEQUENCE-RELATED"/>
    <property type="match status" value="1"/>
</dbReference>
<dbReference type="Proteomes" id="UP000437160">
    <property type="component" value="Unassembled WGS sequence"/>
</dbReference>
<dbReference type="CDD" id="cd00009">
    <property type="entry name" value="AAA"/>
    <property type="match status" value="1"/>
</dbReference>
<comment type="caution">
    <text evidence="2">The sequence shown here is derived from an EMBL/GenBank/DDBJ whole genome shotgun (WGS) entry which is preliminary data.</text>
</comment>